<evidence type="ECO:0000259" key="7">
    <source>
        <dbReference type="Pfam" id="PF12038"/>
    </source>
</evidence>
<dbReference type="SUPFAM" id="SSF53756">
    <property type="entry name" value="UDP-Glycosyltransferase/glycogen phosphorylase"/>
    <property type="match status" value="1"/>
</dbReference>
<reference evidence="8 9" key="1">
    <citation type="submission" date="2019-11" db="EMBL/GenBank/DDBJ databases">
        <authorList>
            <person name="Khan S.A."/>
            <person name="Jeon C.O."/>
            <person name="Chun B.H."/>
        </authorList>
    </citation>
    <scope>NUCLEOTIDE SEQUENCE [LARGE SCALE GENOMIC DNA]</scope>
    <source>
        <strain evidence="8 9">IMCC 1097</strain>
    </source>
</reference>
<gene>
    <name evidence="8" type="ORF">GH975_09420</name>
</gene>
<dbReference type="PANTHER" id="PTHR13615:SF3">
    <property type="entry name" value="GLYCOSYLTRANSFERASE-LIKE DOMAIN-CONTAINING PROTEIN 1"/>
    <property type="match status" value="1"/>
</dbReference>
<dbReference type="EMBL" id="CP045871">
    <property type="protein sequence ID" value="QGG80775.1"/>
    <property type="molecule type" value="Genomic_DNA"/>
</dbReference>
<evidence type="ECO:0000256" key="6">
    <source>
        <dbReference type="ARBA" id="ARBA00048439"/>
    </source>
</evidence>
<sequence>MNPSHARVLVVSAYDADSHQYWFNRLTEMYPDAAFTRIALPPVNYAWRQRGNALRLAGEFETQLSGDYDMLWVTSAVDLATLRGLVPCLANLPTLVYFHENPFAYPDASRPGHALDAQLTSLYTAMAADRCVFNSRHNLSSFLSGVAALLDKCPDEVPPGVVQSLLAKSQETPVPLAGDLFGREIAERDRPGIRIAWNHRWGFDKGPERLLAFAKALDRSDVDAQLMLLGHRSDVAPGSLRELLDHYGHLVSFNGFEDDREMYCARLAMADVVLSTARHDFQGLCIMEAVALGCVPLVPDRLSYPEFFQDTPRYRSSPDADAEATNAVALLRMWRDNGLPPVPDVSRFRVSVLEQQYTQAIMAL</sequence>
<evidence type="ECO:0000256" key="3">
    <source>
        <dbReference type="ARBA" id="ARBA00022679"/>
    </source>
</evidence>
<dbReference type="Gene3D" id="3.40.50.2000">
    <property type="entry name" value="Glycogen Phosphorylase B"/>
    <property type="match status" value="1"/>
</dbReference>
<dbReference type="OrthoDB" id="9792163at2"/>
<name>A0A5Q2QIB8_9GAMM</name>
<dbReference type="Proteomes" id="UP000388235">
    <property type="component" value="Chromosome"/>
</dbReference>
<proteinExistence type="inferred from homology"/>
<comment type="similarity">
    <text evidence="1">Belongs to the glycosyltransferase group 1 family. Glycosyltransferase 4 subfamily.</text>
</comment>
<keyword evidence="3" id="KW-0808">Transferase</keyword>
<evidence type="ECO:0000313" key="8">
    <source>
        <dbReference type="EMBL" id="QGG80775.1"/>
    </source>
</evidence>
<accession>A0A5Q2QIB8</accession>
<dbReference type="AlphaFoldDB" id="A0A5Q2QIB8"/>
<dbReference type="PANTHER" id="PTHR13615">
    <property type="entry name" value="GLYCOSYLTRANSFERASE-LIKE 1"/>
    <property type="match status" value="1"/>
</dbReference>
<protein>
    <recommendedName>
        <fullName evidence="5">tRNA-queuosine alpha-mannosyltransferase</fullName>
        <ecNumber evidence="4">2.4.1.110</ecNumber>
    </recommendedName>
</protein>
<evidence type="ECO:0000313" key="9">
    <source>
        <dbReference type="Proteomes" id="UP000388235"/>
    </source>
</evidence>
<dbReference type="RefSeq" id="WP_153714279.1">
    <property type="nucleotide sequence ID" value="NZ_CP045871.1"/>
</dbReference>
<evidence type="ECO:0000256" key="5">
    <source>
        <dbReference type="ARBA" id="ARBA00044539"/>
    </source>
</evidence>
<dbReference type="EC" id="2.4.1.110" evidence="4"/>
<evidence type="ECO:0000256" key="4">
    <source>
        <dbReference type="ARBA" id="ARBA00044517"/>
    </source>
</evidence>
<organism evidence="8 9">
    <name type="scientific">Litorivicinus lipolyticus</name>
    <dbReference type="NCBI Taxonomy" id="418701"/>
    <lineage>
        <taxon>Bacteria</taxon>
        <taxon>Pseudomonadati</taxon>
        <taxon>Pseudomonadota</taxon>
        <taxon>Gammaproteobacteria</taxon>
        <taxon>Oceanospirillales</taxon>
        <taxon>Litorivicinaceae</taxon>
        <taxon>Litorivicinus</taxon>
    </lineage>
</organism>
<evidence type="ECO:0000256" key="2">
    <source>
        <dbReference type="ARBA" id="ARBA00022676"/>
    </source>
</evidence>
<dbReference type="KEGG" id="llp:GH975_09420"/>
<dbReference type="GO" id="GO:0016438">
    <property type="term" value="F:tRNA-queuosine(34) beta-mannosyltransferase activity"/>
    <property type="evidence" value="ECO:0007669"/>
    <property type="project" value="UniProtKB-EC"/>
</dbReference>
<dbReference type="InterPro" id="IPR051862">
    <property type="entry name" value="GT-like_domain_containing_1"/>
</dbReference>
<evidence type="ECO:0000256" key="1">
    <source>
        <dbReference type="ARBA" id="ARBA00009481"/>
    </source>
</evidence>
<dbReference type="InterPro" id="IPR022701">
    <property type="entry name" value="QTMAN_N"/>
</dbReference>
<comment type="catalytic activity">
    <reaction evidence="6">
        <text>queuosine(34) in tRNA(Asp) + GDP-alpha-D-mannose = O-4''-alpha-D-mannosylqueuosine(34) in tRNA(Asp) + GDP + H(+)</text>
        <dbReference type="Rhea" id="RHEA:12885"/>
        <dbReference type="Rhea" id="RHEA-COMP:18572"/>
        <dbReference type="Rhea" id="RHEA-COMP:18581"/>
        <dbReference type="ChEBI" id="CHEBI:15378"/>
        <dbReference type="ChEBI" id="CHEBI:57527"/>
        <dbReference type="ChEBI" id="CHEBI:58189"/>
        <dbReference type="ChEBI" id="CHEBI:194431"/>
        <dbReference type="ChEBI" id="CHEBI:194442"/>
        <dbReference type="EC" id="2.4.1.110"/>
    </reaction>
    <physiologicalReaction direction="left-to-right" evidence="6">
        <dbReference type="Rhea" id="RHEA:12886"/>
    </physiologicalReaction>
</comment>
<feature type="domain" description="tRNA-queuosine alpha-mannosyltransferase N-terminal" evidence="7">
    <location>
        <begin position="7"/>
        <end position="175"/>
    </location>
</feature>
<dbReference type="Pfam" id="PF12038">
    <property type="entry name" value="QTMAN_N"/>
    <property type="match status" value="1"/>
</dbReference>
<keyword evidence="2" id="KW-0328">Glycosyltransferase</keyword>
<keyword evidence="9" id="KW-1185">Reference proteome</keyword>